<evidence type="ECO:0000313" key="3">
    <source>
        <dbReference type="Proteomes" id="UP000294155"/>
    </source>
</evidence>
<accession>A0A4Q5LAZ5</accession>
<name>A0A4Q5LAZ5_9BACT</name>
<dbReference type="AlphaFoldDB" id="A0A4Q5LAZ5"/>
<keyword evidence="3" id="KW-1185">Reference proteome</keyword>
<proteinExistence type="predicted"/>
<dbReference type="GO" id="GO:0003677">
    <property type="term" value="F:DNA binding"/>
    <property type="evidence" value="ECO:0007669"/>
    <property type="project" value="InterPro"/>
</dbReference>
<dbReference type="InterPro" id="IPR001387">
    <property type="entry name" value="Cro/C1-type_HTH"/>
</dbReference>
<dbReference type="Gene3D" id="1.10.260.40">
    <property type="entry name" value="lambda repressor-like DNA-binding domains"/>
    <property type="match status" value="1"/>
</dbReference>
<dbReference type="SMART" id="SM00530">
    <property type="entry name" value="HTH_XRE"/>
    <property type="match status" value="1"/>
</dbReference>
<organism evidence="2 3">
    <name type="scientific">Hymenobacter persicinus</name>
    <dbReference type="NCBI Taxonomy" id="2025506"/>
    <lineage>
        <taxon>Bacteria</taxon>
        <taxon>Pseudomonadati</taxon>
        <taxon>Bacteroidota</taxon>
        <taxon>Cytophagia</taxon>
        <taxon>Cytophagales</taxon>
        <taxon>Hymenobacteraceae</taxon>
        <taxon>Hymenobacter</taxon>
    </lineage>
</organism>
<feature type="domain" description="HTH cro/C1-type" evidence="1">
    <location>
        <begin position="11"/>
        <end position="69"/>
    </location>
</feature>
<dbReference type="OrthoDB" id="886655at2"/>
<reference evidence="2 3" key="1">
    <citation type="submission" date="2019-02" db="EMBL/GenBank/DDBJ databases">
        <title>Bacterial novel species isolated from soil.</title>
        <authorList>
            <person name="Jung H.-Y."/>
        </authorList>
    </citation>
    <scope>NUCLEOTIDE SEQUENCE [LARGE SCALE GENOMIC DNA]</scope>
    <source>
        <strain evidence="2 3">1-3-3-3</strain>
    </source>
</reference>
<dbReference type="CDD" id="cd00093">
    <property type="entry name" value="HTH_XRE"/>
    <property type="match status" value="1"/>
</dbReference>
<protein>
    <submittedName>
        <fullName evidence="2">XRE family transcriptional regulator</fullName>
    </submittedName>
</protein>
<evidence type="ECO:0000259" key="1">
    <source>
        <dbReference type="SMART" id="SM00530"/>
    </source>
</evidence>
<dbReference type="RefSeq" id="WP_129922059.1">
    <property type="nucleotide sequence ID" value="NZ_SEWE01000035.1"/>
</dbReference>
<gene>
    <name evidence="2" type="ORF">EWM57_15450</name>
</gene>
<dbReference type="InterPro" id="IPR010982">
    <property type="entry name" value="Lambda_DNA-bd_dom_sf"/>
</dbReference>
<comment type="caution">
    <text evidence="2">The sequence shown here is derived from an EMBL/GenBank/DDBJ whole genome shotgun (WGS) entry which is preliminary data.</text>
</comment>
<dbReference type="EMBL" id="SEWE01000035">
    <property type="protein sequence ID" value="RYU78119.1"/>
    <property type="molecule type" value="Genomic_DNA"/>
</dbReference>
<dbReference type="Proteomes" id="UP000294155">
    <property type="component" value="Unassembled WGS sequence"/>
</dbReference>
<evidence type="ECO:0000313" key="2">
    <source>
        <dbReference type="EMBL" id="RYU78119.1"/>
    </source>
</evidence>
<dbReference type="SUPFAM" id="SSF47413">
    <property type="entry name" value="lambda repressor-like DNA-binding domains"/>
    <property type="match status" value="1"/>
</dbReference>
<sequence length="168" mass="18660">MLPPSADSLNVLARIRRWFGLRQDELAEYLGVSPVLVHSIETSRRGLSQAVGAAMIPLARQLPNPIALLDAPLPAGLPLDAPAPDAGELDFRRRVCLQRADRLRAQAGKLARQAHLAQRWQQALPALLPPPDAPDAEQAAWLTRWLHRRARPLSVEDVTRWHRLLAQA</sequence>
<feature type="non-terminal residue" evidence="2">
    <location>
        <position position="168"/>
    </location>
</feature>